<gene>
    <name evidence="4" type="ORF">CSING_01215</name>
</gene>
<dbReference type="RefSeq" id="WP_042528971.1">
    <property type="nucleotide sequence ID" value="NZ_CP010827.1"/>
</dbReference>
<dbReference type="NCBIfam" id="TIGR01761">
    <property type="entry name" value="thiaz-red"/>
    <property type="match status" value="1"/>
</dbReference>
<evidence type="ECO:0000259" key="3">
    <source>
        <dbReference type="Pfam" id="PF21390"/>
    </source>
</evidence>
<dbReference type="HOGENOM" id="CLU_065125_0_0_11"/>
<dbReference type="InterPro" id="IPR048655">
    <property type="entry name" value="Irp3-like_C"/>
</dbReference>
<dbReference type="InterPro" id="IPR010091">
    <property type="entry name" value="Thiazolinyl_imide_reductase"/>
</dbReference>
<dbReference type="OrthoDB" id="9760689at2"/>
<protein>
    <submittedName>
        <fullName evidence="4">Thiazolinyl imide reductase</fullName>
    </submittedName>
</protein>
<evidence type="ECO:0000259" key="2">
    <source>
        <dbReference type="Pfam" id="PF01408"/>
    </source>
</evidence>
<feature type="domain" description="Thiazolinyl imine reductase-like C-terminal" evidence="3">
    <location>
        <begin position="150"/>
        <end position="241"/>
    </location>
</feature>
<name>A0A0B6F021_9CORY</name>
<dbReference type="InterPro" id="IPR051450">
    <property type="entry name" value="Gfo/Idh/MocA_Oxidoreductases"/>
</dbReference>
<dbReference type="GO" id="GO:0000166">
    <property type="term" value="F:nucleotide binding"/>
    <property type="evidence" value="ECO:0007669"/>
    <property type="project" value="InterPro"/>
</dbReference>
<dbReference type="InterPro" id="IPR000683">
    <property type="entry name" value="Gfo/Idh/MocA-like_OxRdtase_N"/>
</dbReference>
<feature type="region of interest" description="Disordered" evidence="1">
    <location>
        <begin position="358"/>
        <end position="381"/>
    </location>
</feature>
<dbReference type="PANTHER" id="PTHR43377:SF1">
    <property type="entry name" value="BILIVERDIN REDUCTASE A"/>
    <property type="match status" value="1"/>
</dbReference>
<dbReference type="EMBL" id="CP010827">
    <property type="protein sequence ID" value="AJI77805.1"/>
    <property type="molecule type" value="Genomic_DNA"/>
</dbReference>
<dbReference type="Proteomes" id="UP000031890">
    <property type="component" value="Chromosome"/>
</dbReference>
<feature type="domain" description="Gfo/Idh/MocA-like oxidoreductase N-terminal" evidence="2">
    <location>
        <begin position="4"/>
        <end position="119"/>
    </location>
</feature>
<dbReference type="SUPFAM" id="SSF51735">
    <property type="entry name" value="NAD(P)-binding Rossmann-fold domains"/>
    <property type="match status" value="1"/>
</dbReference>
<reference evidence="4 5" key="1">
    <citation type="journal article" date="2015" name="Genome Announc.">
        <title>Complete Genome Sequence and Annotation of Corynebacterium singulare DSM 44357, Isolated from a Human Semen Specimen.</title>
        <authorList>
            <person name="Merten M."/>
            <person name="Brinkrolf K."/>
            <person name="Albersmeier A."/>
            <person name="Kutter Y."/>
            <person name="Ruckert C."/>
            <person name="Tauch A."/>
        </authorList>
    </citation>
    <scope>NUCLEOTIDE SEQUENCE [LARGE SCALE GENOMIC DNA]</scope>
    <source>
        <strain evidence="4">IBS B52218</strain>
    </source>
</reference>
<accession>A0A0B6F021</accession>
<evidence type="ECO:0000313" key="4">
    <source>
        <dbReference type="EMBL" id="AJI77805.1"/>
    </source>
</evidence>
<dbReference type="Pfam" id="PF21390">
    <property type="entry name" value="Irp3-like_C"/>
    <property type="match status" value="1"/>
</dbReference>
<dbReference type="Gene3D" id="3.40.50.720">
    <property type="entry name" value="NAD(P)-binding Rossmann-like Domain"/>
    <property type="match status" value="1"/>
</dbReference>
<dbReference type="KEGG" id="csx:CSING_01215"/>
<dbReference type="InterPro" id="IPR036291">
    <property type="entry name" value="NAD(P)-bd_dom_sf"/>
</dbReference>
<dbReference type="PANTHER" id="PTHR43377">
    <property type="entry name" value="BILIVERDIN REDUCTASE A"/>
    <property type="match status" value="1"/>
</dbReference>
<dbReference type="Pfam" id="PF01408">
    <property type="entry name" value="GFO_IDH_MocA"/>
    <property type="match status" value="1"/>
</dbReference>
<evidence type="ECO:0000256" key="1">
    <source>
        <dbReference type="SAM" id="MobiDB-lite"/>
    </source>
</evidence>
<dbReference type="AlphaFoldDB" id="A0A0B6F021"/>
<sequence>MNTVRVVVCGTTFGRIYINGIKKLADKFSLVAILSQGSEQSRRLAEQLGVPLCTKIEDLPAFDLACVVVRSSVVGGSGTQLALEFLSRGKHVVMEHPIHKKDSVDCYRMAAKNNVQFKLNTFYRWNPTISRYLEITTTLTRQFKIIHIDAECSIHFLFSTLDIIGRITGGFTPWSFDDDTQVTGIFTTLTGSIRKTPLCLRVVNHNDPEKPDDFAHVGHRITVFTHAGNLVLTETDGTIIWHPNTPIPRDQAGLLSTAADDRLSTLQLHENLLIEPCVTRVALYDHTWPAGIAEFLNEVYDKLACSKNEAQEAEYLLALCAVWARTGQLLGPTCTVQAAMHAEPLSLESLMWPLGESHTSPIERNNPNHRNTGEITWMSQR</sequence>
<dbReference type="STRING" id="161899.CSING_01215"/>
<organism evidence="4 5">
    <name type="scientific">Corynebacterium singulare</name>
    <dbReference type="NCBI Taxonomy" id="161899"/>
    <lineage>
        <taxon>Bacteria</taxon>
        <taxon>Bacillati</taxon>
        <taxon>Actinomycetota</taxon>
        <taxon>Actinomycetes</taxon>
        <taxon>Mycobacteriales</taxon>
        <taxon>Corynebacteriaceae</taxon>
        <taxon>Corynebacterium</taxon>
    </lineage>
</organism>
<proteinExistence type="predicted"/>
<evidence type="ECO:0000313" key="5">
    <source>
        <dbReference type="Proteomes" id="UP000031890"/>
    </source>
</evidence>